<evidence type="ECO:0000313" key="8">
    <source>
        <dbReference type="EMBL" id="GIH25440.1"/>
    </source>
</evidence>
<keyword evidence="2" id="KW-0645">Protease</keyword>
<accession>A0A919QDL1</accession>
<comment type="caution">
    <text evidence="8">The sequence shown here is derived from an EMBL/GenBank/DDBJ whole genome shotgun (WGS) entry which is preliminary data.</text>
</comment>
<evidence type="ECO:0000256" key="6">
    <source>
        <dbReference type="SAM" id="Phobius"/>
    </source>
</evidence>
<keyword evidence="3" id="KW-0378">Hydrolase</keyword>
<dbReference type="PANTHER" id="PTHR47359">
    <property type="entry name" value="PEPTIDOGLYCAN DL-ENDOPEPTIDASE CWLO"/>
    <property type="match status" value="1"/>
</dbReference>
<feature type="compositionally biased region" description="Low complexity" evidence="5">
    <location>
        <begin position="78"/>
        <end position="89"/>
    </location>
</feature>
<gene>
    <name evidence="8" type="ORF">Aph01nite_37500</name>
</gene>
<dbReference type="PROSITE" id="PS51935">
    <property type="entry name" value="NLPC_P60"/>
    <property type="match status" value="1"/>
</dbReference>
<proteinExistence type="inferred from homology"/>
<organism evidence="8 9">
    <name type="scientific">Acrocarpospora phusangensis</name>
    <dbReference type="NCBI Taxonomy" id="1070424"/>
    <lineage>
        <taxon>Bacteria</taxon>
        <taxon>Bacillati</taxon>
        <taxon>Actinomycetota</taxon>
        <taxon>Actinomycetes</taxon>
        <taxon>Streptosporangiales</taxon>
        <taxon>Streptosporangiaceae</taxon>
        <taxon>Acrocarpospora</taxon>
    </lineage>
</organism>
<dbReference type="EMBL" id="BOOA01000028">
    <property type="protein sequence ID" value="GIH25440.1"/>
    <property type="molecule type" value="Genomic_DNA"/>
</dbReference>
<keyword evidence="6" id="KW-1133">Transmembrane helix</keyword>
<dbReference type="PANTHER" id="PTHR47359:SF3">
    <property type="entry name" value="NLP_P60 DOMAIN-CONTAINING PROTEIN-RELATED"/>
    <property type="match status" value="1"/>
</dbReference>
<feature type="transmembrane region" description="Helical" evidence="6">
    <location>
        <begin position="35"/>
        <end position="55"/>
    </location>
</feature>
<evidence type="ECO:0000256" key="1">
    <source>
        <dbReference type="ARBA" id="ARBA00007074"/>
    </source>
</evidence>
<dbReference type="GO" id="GO:0006508">
    <property type="term" value="P:proteolysis"/>
    <property type="evidence" value="ECO:0007669"/>
    <property type="project" value="UniProtKB-KW"/>
</dbReference>
<name>A0A919QDL1_9ACTN</name>
<dbReference type="Gene3D" id="3.90.1720.10">
    <property type="entry name" value="endopeptidase domain like (from Nostoc punctiforme)"/>
    <property type="match status" value="1"/>
</dbReference>
<dbReference type="GO" id="GO:0008234">
    <property type="term" value="F:cysteine-type peptidase activity"/>
    <property type="evidence" value="ECO:0007669"/>
    <property type="project" value="UniProtKB-KW"/>
</dbReference>
<feature type="compositionally biased region" description="Basic and acidic residues" evidence="5">
    <location>
        <begin position="64"/>
        <end position="75"/>
    </location>
</feature>
<keyword evidence="6" id="KW-0472">Membrane</keyword>
<feature type="region of interest" description="Disordered" evidence="5">
    <location>
        <begin position="64"/>
        <end position="94"/>
    </location>
</feature>
<dbReference type="SUPFAM" id="SSF54001">
    <property type="entry name" value="Cysteine proteinases"/>
    <property type="match status" value="1"/>
</dbReference>
<dbReference type="InterPro" id="IPR051794">
    <property type="entry name" value="PG_Endopeptidase_C40"/>
</dbReference>
<feature type="domain" description="NlpC/P60" evidence="7">
    <location>
        <begin position="286"/>
        <end position="415"/>
    </location>
</feature>
<protein>
    <recommendedName>
        <fullName evidence="7">NlpC/P60 domain-containing protein</fullName>
    </recommendedName>
</protein>
<keyword evidence="9" id="KW-1185">Reference proteome</keyword>
<evidence type="ECO:0000256" key="3">
    <source>
        <dbReference type="ARBA" id="ARBA00022801"/>
    </source>
</evidence>
<evidence type="ECO:0000259" key="7">
    <source>
        <dbReference type="PROSITE" id="PS51935"/>
    </source>
</evidence>
<sequence length="415" mass="44257">MIRRALAEARRDLAYRPRLPGRRRPLQAPWLWRRLIPFIVVLLVSVISADLLVLAELYGRDDRSTAAPREKRARGDFVASAGESGASEEPAPPVAPLAELHQPHLFVVSNRPLAPSLVARIRRASGVAAVEVTDAAAATMDGKRVPTMGVDPSTFRAYTPATTAGSDALWAGVARGEVAVSFELGNDGGLTLGSEVTSGGHKLRIGAYATVGMGSIAAVVSRPTARKLGLPEGNALVVSAPKVDSGKLRRALLRVLPKGSQVATINPVLVTPRRQTVWPASAFLSAEQTEAMLRAAVGKLGRPYEWGAEGPDTFDCSGLVQWAFRQAGVRMPRVAAQQWAAGPQIPLAQAQPGDLLFWRNDPTNPAYISHVAIYWGGDQMLHAPRTGDVVKLAKIYTKNLAGVVRVSPGVAAQVR</sequence>
<reference evidence="8" key="1">
    <citation type="submission" date="2021-01" db="EMBL/GenBank/DDBJ databases">
        <title>Whole genome shotgun sequence of Acrocarpospora phusangensis NBRC 108782.</title>
        <authorList>
            <person name="Komaki H."/>
            <person name="Tamura T."/>
        </authorList>
    </citation>
    <scope>NUCLEOTIDE SEQUENCE</scope>
    <source>
        <strain evidence="8">NBRC 108782</strain>
    </source>
</reference>
<dbReference type="InterPro" id="IPR038765">
    <property type="entry name" value="Papain-like_cys_pep_sf"/>
</dbReference>
<evidence type="ECO:0000256" key="4">
    <source>
        <dbReference type="ARBA" id="ARBA00022807"/>
    </source>
</evidence>
<evidence type="ECO:0000256" key="2">
    <source>
        <dbReference type="ARBA" id="ARBA00022670"/>
    </source>
</evidence>
<comment type="similarity">
    <text evidence="1">Belongs to the peptidase C40 family.</text>
</comment>
<keyword evidence="4" id="KW-0788">Thiol protease</keyword>
<keyword evidence="6" id="KW-0812">Transmembrane</keyword>
<dbReference type="Pfam" id="PF00877">
    <property type="entry name" value="NLPC_P60"/>
    <property type="match status" value="1"/>
</dbReference>
<evidence type="ECO:0000313" key="9">
    <source>
        <dbReference type="Proteomes" id="UP000640052"/>
    </source>
</evidence>
<dbReference type="InterPro" id="IPR000064">
    <property type="entry name" value="NLP_P60_dom"/>
</dbReference>
<dbReference type="Proteomes" id="UP000640052">
    <property type="component" value="Unassembled WGS sequence"/>
</dbReference>
<dbReference type="RefSeq" id="WP_204042152.1">
    <property type="nucleotide sequence ID" value="NZ_BOOA01000028.1"/>
</dbReference>
<evidence type="ECO:0000256" key="5">
    <source>
        <dbReference type="SAM" id="MobiDB-lite"/>
    </source>
</evidence>
<dbReference type="AlphaFoldDB" id="A0A919QDL1"/>